<evidence type="ECO:0000313" key="6">
    <source>
        <dbReference type="EMBL" id="KAK1799306.1"/>
    </source>
</evidence>
<dbReference type="Pfam" id="PF00155">
    <property type="entry name" value="Aminotran_1_2"/>
    <property type="match status" value="2"/>
</dbReference>
<comment type="similarity">
    <text evidence="2">Belongs to the class-II pyridoxal-phosphate-dependent aminotransferase family.</text>
</comment>
<dbReference type="GO" id="GO:0016746">
    <property type="term" value="F:acyltransferase activity"/>
    <property type="evidence" value="ECO:0007669"/>
    <property type="project" value="UniProtKB-KW"/>
</dbReference>
<dbReference type="InterPro" id="IPR015422">
    <property type="entry name" value="PyrdxlP-dep_Trfase_small"/>
</dbReference>
<dbReference type="Gene3D" id="3.90.1150.10">
    <property type="entry name" value="Aspartate Aminotransferase, domain 1"/>
    <property type="match status" value="1"/>
</dbReference>
<dbReference type="AlphaFoldDB" id="A0AAD9DZ09"/>
<evidence type="ECO:0000256" key="1">
    <source>
        <dbReference type="ARBA" id="ARBA00001933"/>
    </source>
</evidence>
<dbReference type="Gene3D" id="3.40.640.10">
    <property type="entry name" value="Type I PLP-dependent aspartate aminotransferase-like (Major domain)"/>
    <property type="match status" value="1"/>
</dbReference>
<evidence type="ECO:0000313" key="7">
    <source>
        <dbReference type="Proteomes" id="UP001239994"/>
    </source>
</evidence>
<keyword evidence="7" id="KW-1185">Reference proteome</keyword>
<dbReference type="GO" id="GO:0005739">
    <property type="term" value="C:mitochondrion"/>
    <property type="evidence" value="ECO:0007669"/>
    <property type="project" value="TreeGrafter"/>
</dbReference>
<dbReference type="InterPro" id="IPR015421">
    <property type="entry name" value="PyrdxlP-dep_Trfase_major"/>
</dbReference>
<dbReference type="SUPFAM" id="SSF53383">
    <property type="entry name" value="PLP-dependent transferases"/>
    <property type="match status" value="1"/>
</dbReference>
<reference evidence="6" key="1">
    <citation type="submission" date="2023-03" db="EMBL/GenBank/DDBJ databases">
        <title>Electrophorus voltai genome.</title>
        <authorList>
            <person name="Bian C."/>
        </authorList>
    </citation>
    <scope>NUCLEOTIDE SEQUENCE</scope>
    <source>
        <strain evidence="6">CB-2022</strain>
        <tissue evidence="6">Muscle</tissue>
    </source>
</reference>
<protein>
    <recommendedName>
        <fullName evidence="5">Aminotransferase class I/classII large domain-containing protein</fullName>
    </recommendedName>
</protein>
<dbReference type="Proteomes" id="UP001239994">
    <property type="component" value="Unassembled WGS sequence"/>
</dbReference>
<gene>
    <name evidence="6" type="ORF">P4O66_007545</name>
</gene>
<dbReference type="InterPro" id="IPR050087">
    <property type="entry name" value="AON_synthase_class-II"/>
</dbReference>
<dbReference type="InterPro" id="IPR015424">
    <property type="entry name" value="PyrdxlP-dep_Trfase"/>
</dbReference>
<dbReference type="CDD" id="cd06454">
    <property type="entry name" value="KBL_like"/>
    <property type="match status" value="1"/>
</dbReference>
<evidence type="ECO:0000256" key="4">
    <source>
        <dbReference type="ARBA" id="ARBA00023315"/>
    </source>
</evidence>
<dbReference type="PANTHER" id="PTHR13693:SF102">
    <property type="entry name" value="2-AMINO-3-KETOBUTYRATE COENZYME A LIGASE, MITOCHONDRIAL"/>
    <property type="match status" value="1"/>
</dbReference>
<dbReference type="EMBL" id="JAROKS010000012">
    <property type="protein sequence ID" value="KAK1799306.1"/>
    <property type="molecule type" value="Genomic_DNA"/>
</dbReference>
<evidence type="ECO:0000256" key="3">
    <source>
        <dbReference type="ARBA" id="ARBA00022679"/>
    </source>
</evidence>
<feature type="domain" description="Aminotransferase class I/classII large" evidence="5">
    <location>
        <begin position="258"/>
        <end position="393"/>
    </location>
</feature>
<comment type="caution">
    <text evidence="6">The sequence shown here is derived from an EMBL/GenBank/DDBJ whole genome shotgun (WGS) entry which is preliminary data.</text>
</comment>
<dbReference type="PANTHER" id="PTHR13693">
    <property type="entry name" value="CLASS II AMINOTRANSFERASE/8-AMINO-7-OXONONANOATE SYNTHASE"/>
    <property type="match status" value="1"/>
</dbReference>
<feature type="domain" description="Aminotransferase class I/classII large" evidence="5">
    <location>
        <begin position="75"/>
        <end position="249"/>
    </location>
</feature>
<dbReference type="InterPro" id="IPR004839">
    <property type="entry name" value="Aminotransferase_I/II_large"/>
</dbReference>
<sequence>MSIRTFVRHLNVPLKWILQSRNIINSNRTCGSIAQARLLLEKELDTIRAAGTWKGERVITSKQGPHINVDGSRDDILNFCANNYLGLSSHPEVIQAGIEALQKYGAGLSSVRFICGTQDLHKNLEKKLSQFHEREDCILYASCFDANAGLFEVLLGPDDAVLSDELNHASIIDGIRLCRAKRFRYKHMDLNDLEEKLRESQSSRLRLVVTDGVFSMDGDVAPLVGICDLAEQYGALVFIDECHATGFLGPRGRWVGSGYTVGPKPLIDLLRQRSRPYLFSNSLPPSVAGSATRALELLLASNEIAQSMAAKTMRFRNGMSQAGFTIAGTAHPICPVMLGDARLASIMADDMLKLGVYVIGFSYPVVPKGKARIRVQISAAHTDSDIDHTVDAFIQTGRKHGVIS</sequence>
<accession>A0AAD9DZ09</accession>
<evidence type="ECO:0000256" key="2">
    <source>
        <dbReference type="ARBA" id="ARBA00008392"/>
    </source>
</evidence>
<proteinExistence type="inferred from homology"/>
<name>A0AAD9DZ09_9TELE</name>
<evidence type="ECO:0000259" key="5">
    <source>
        <dbReference type="Pfam" id="PF00155"/>
    </source>
</evidence>
<organism evidence="6 7">
    <name type="scientific">Electrophorus voltai</name>
    <dbReference type="NCBI Taxonomy" id="2609070"/>
    <lineage>
        <taxon>Eukaryota</taxon>
        <taxon>Metazoa</taxon>
        <taxon>Chordata</taxon>
        <taxon>Craniata</taxon>
        <taxon>Vertebrata</taxon>
        <taxon>Euteleostomi</taxon>
        <taxon>Actinopterygii</taxon>
        <taxon>Neopterygii</taxon>
        <taxon>Teleostei</taxon>
        <taxon>Ostariophysi</taxon>
        <taxon>Gymnotiformes</taxon>
        <taxon>Gymnotoidei</taxon>
        <taxon>Gymnotidae</taxon>
        <taxon>Electrophorus</taxon>
    </lineage>
</organism>
<keyword evidence="3" id="KW-0808">Transferase</keyword>
<comment type="cofactor">
    <cofactor evidence="1">
        <name>pyridoxal 5'-phosphate</name>
        <dbReference type="ChEBI" id="CHEBI:597326"/>
    </cofactor>
</comment>
<dbReference type="GO" id="GO:0030170">
    <property type="term" value="F:pyridoxal phosphate binding"/>
    <property type="evidence" value="ECO:0007669"/>
    <property type="project" value="InterPro"/>
</dbReference>
<keyword evidence="4" id="KW-0012">Acyltransferase</keyword>